<dbReference type="RefSeq" id="WP_062843636.1">
    <property type="nucleotide sequence ID" value="NZ_CP014945.1"/>
</dbReference>
<evidence type="ECO:0000256" key="1">
    <source>
        <dbReference type="SAM" id="SignalP"/>
    </source>
</evidence>
<evidence type="ECO:0000313" key="4">
    <source>
        <dbReference type="Proteomes" id="UP000076104"/>
    </source>
</evidence>
<feature type="signal peptide" evidence="1">
    <location>
        <begin position="1"/>
        <end position="23"/>
    </location>
</feature>
<organism evidence="3 4">
    <name type="scientific">Psychrobacter alimentarius</name>
    <dbReference type="NCBI Taxonomy" id="261164"/>
    <lineage>
        <taxon>Bacteria</taxon>
        <taxon>Pseudomonadati</taxon>
        <taxon>Pseudomonadota</taxon>
        <taxon>Gammaproteobacteria</taxon>
        <taxon>Moraxellales</taxon>
        <taxon>Moraxellaceae</taxon>
        <taxon>Psychrobacter</taxon>
    </lineage>
</organism>
<dbReference type="GeneID" id="33059438"/>
<dbReference type="PANTHER" id="PTHR37549:SF1">
    <property type="entry name" value="LIPOPROTEIN LPRI"/>
    <property type="match status" value="1"/>
</dbReference>
<gene>
    <name evidence="3" type="ORF">A3K91_0225</name>
</gene>
<feature type="chain" id="PRO_5045862197" description="Lysozyme inhibitor LprI-like N-terminal domain-containing protein" evidence="1">
    <location>
        <begin position="24"/>
        <end position="195"/>
    </location>
</feature>
<evidence type="ECO:0000259" key="2">
    <source>
        <dbReference type="Pfam" id="PF07007"/>
    </source>
</evidence>
<accession>A0ABN4MYV4</accession>
<reference evidence="3 4" key="1">
    <citation type="submission" date="2016-03" db="EMBL/GenBank/DDBJ databases">
        <title>Genome sequencing of Psychrobacter alimentarius PAMC 27889.</title>
        <authorList>
            <person name="Lee J."/>
            <person name="Kim O.-S."/>
        </authorList>
    </citation>
    <scope>NUCLEOTIDE SEQUENCE [LARGE SCALE GENOMIC DNA]</scope>
    <source>
        <strain evidence="3 4">PAMC 27889</strain>
    </source>
</reference>
<dbReference type="Gene3D" id="1.20.1270.180">
    <property type="match status" value="1"/>
</dbReference>
<name>A0ABN4MYV4_9GAMM</name>
<feature type="domain" description="Lysozyme inhibitor LprI-like N-terminal" evidence="2">
    <location>
        <begin position="28"/>
        <end position="92"/>
    </location>
</feature>
<evidence type="ECO:0000313" key="3">
    <source>
        <dbReference type="EMBL" id="AMT95861.1"/>
    </source>
</evidence>
<dbReference type="PANTHER" id="PTHR37549">
    <property type="entry name" value="LIPOPROTEIN LPRI"/>
    <property type="match status" value="1"/>
</dbReference>
<proteinExistence type="predicted"/>
<sequence>MKKKLLTPLIILGTALLPAAAHSASFDCKKAATWIEKRVCANTELSKLDDAMAEKYKRDLANTSDYEDSGIFKDNMIIDQRRWLRFQRNTCTDTECLIREYKEYIEDKNYNGVAWDFPDELNRSNLPSKKSFGEFFQDVEVPMYNSETNDWKVVAKTTNSVLIHRVANKPYLAIIDGILVFTNGHTCEIEESKAT</sequence>
<dbReference type="InterPro" id="IPR052755">
    <property type="entry name" value="Lysozyme_Inhibitor_LprI"/>
</dbReference>
<dbReference type="Pfam" id="PF07007">
    <property type="entry name" value="LprI"/>
    <property type="match status" value="1"/>
</dbReference>
<keyword evidence="1" id="KW-0732">Signal</keyword>
<dbReference type="Proteomes" id="UP000076104">
    <property type="component" value="Chromosome"/>
</dbReference>
<keyword evidence="4" id="KW-1185">Reference proteome</keyword>
<dbReference type="InterPro" id="IPR009739">
    <property type="entry name" value="LprI-like_N"/>
</dbReference>
<dbReference type="EMBL" id="CP014945">
    <property type="protein sequence ID" value="AMT95861.1"/>
    <property type="molecule type" value="Genomic_DNA"/>
</dbReference>
<protein>
    <recommendedName>
        <fullName evidence="2">Lysozyme inhibitor LprI-like N-terminal domain-containing protein</fullName>
    </recommendedName>
</protein>